<dbReference type="InterPro" id="IPR002885">
    <property type="entry name" value="PPR_rpt"/>
</dbReference>
<dbReference type="EnsemblPlants" id="Pp3c23_19160V3.1">
    <property type="protein sequence ID" value="PAC:32948608.CDS.1"/>
    <property type="gene ID" value="Pp3c23_19160"/>
</dbReference>
<reference evidence="2 4" key="1">
    <citation type="journal article" date="2008" name="Science">
        <title>The Physcomitrella genome reveals evolutionary insights into the conquest of land by plants.</title>
        <authorList>
            <person name="Rensing S."/>
            <person name="Lang D."/>
            <person name="Zimmer A."/>
            <person name="Terry A."/>
            <person name="Salamov A."/>
            <person name="Shapiro H."/>
            <person name="Nishiyama T."/>
            <person name="Perroud P.-F."/>
            <person name="Lindquist E."/>
            <person name="Kamisugi Y."/>
            <person name="Tanahashi T."/>
            <person name="Sakakibara K."/>
            <person name="Fujita T."/>
            <person name="Oishi K."/>
            <person name="Shin-I T."/>
            <person name="Kuroki Y."/>
            <person name="Toyoda A."/>
            <person name="Suzuki Y."/>
            <person name="Hashimoto A."/>
            <person name="Yamaguchi K."/>
            <person name="Sugano A."/>
            <person name="Kohara Y."/>
            <person name="Fujiyama A."/>
            <person name="Anterola A."/>
            <person name="Aoki S."/>
            <person name="Ashton N."/>
            <person name="Barbazuk W.B."/>
            <person name="Barker E."/>
            <person name="Bennetzen J."/>
            <person name="Bezanilla M."/>
            <person name="Blankenship R."/>
            <person name="Cho S.H."/>
            <person name="Dutcher S."/>
            <person name="Estelle M."/>
            <person name="Fawcett J.A."/>
            <person name="Gundlach H."/>
            <person name="Hanada K."/>
            <person name="Heyl A."/>
            <person name="Hicks K.A."/>
            <person name="Hugh J."/>
            <person name="Lohr M."/>
            <person name="Mayer K."/>
            <person name="Melkozernov A."/>
            <person name="Murata T."/>
            <person name="Nelson D."/>
            <person name="Pils B."/>
            <person name="Prigge M."/>
            <person name="Reiss B."/>
            <person name="Renner T."/>
            <person name="Rombauts S."/>
            <person name="Rushton P."/>
            <person name="Sanderfoot A."/>
            <person name="Schween G."/>
            <person name="Shiu S.-H."/>
            <person name="Stueber K."/>
            <person name="Theodoulou F.L."/>
            <person name="Tu H."/>
            <person name="Van de Peer Y."/>
            <person name="Verrier P.J."/>
            <person name="Waters E."/>
            <person name="Wood A."/>
            <person name="Yang L."/>
            <person name="Cove D."/>
            <person name="Cuming A."/>
            <person name="Hasebe M."/>
            <person name="Lucas S."/>
            <person name="Mishler D.B."/>
            <person name="Reski R."/>
            <person name="Grigoriev I."/>
            <person name="Quatrano R.S."/>
            <person name="Boore J.L."/>
        </authorList>
    </citation>
    <scope>NUCLEOTIDE SEQUENCE [LARGE SCALE GENOMIC DNA]</scope>
    <source>
        <strain evidence="3 4">cv. Gransden 2004</strain>
    </source>
</reference>
<dbReference type="AlphaFoldDB" id="A0A2K1IK00"/>
<dbReference type="InParanoid" id="A0A2K1IK00"/>
<accession>A0A2K1IK00</accession>
<protein>
    <submittedName>
        <fullName evidence="2 3">Uncharacterized protein</fullName>
    </submittedName>
</protein>
<gene>
    <name evidence="2" type="ORF">PHYPA_028298</name>
</gene>
<dbReference type="NCBIfam" id="TIGR00756">
    <property type="entry name" value="PPR"/>
    <property type="match status" value="1"/>
</dbReference>
<keyword evidence="4" id="KW-1185">Reference proteome</keyword>
<evidence type="ECO:0000313" key="3">
    <source>
        <dbReference type="EnsemblPlants" id="PAC:32948608.CDS.1"/>
    </source>
</evidence>
<evidence type="ECO:0000256" key="1">
    <source>
        <dbReference type="ARBA" id="ARBA00022737"/>
    </source>
</evidence>
<reference evidence="2 4" key="2">
    <citation type="journal article" date="2018" name="Plant J.">
        <title>The Physcomitrella patens chromosome-scale assembly reveals moss genome structure and evolution.</title>
        <authorList>
            <person name="Lang D."/>
            <person name="Ullrich K.K."/>
            <person name="Murat F."/>
            <person name="Fuchs J."/>
            <person name="Jenkins J."/>
            <person name="Haas F.B."/>
            <person name="Piednoel M."/>
            <person name="Gundlach H."/>
            <person name="Van Bel M."/>
            <person name="Meyberg R."/>
            <person name="Vives C."/>
            <person name="Morata J."/>
            <person name="Symeonidi A."/>
            <person name="Hiss M."/>
            <person name="Muchero W."/>
            <person name="Kamisugi Y."/>
            <person name="Saleh O."/>
            <person name="Blanc G."/>
            <person name="Decker E.L."/>
            <person name="van Gessel N."/>
            <person name="Grimwood J."/>
            <person name="Hayes R.D."/>
            <person name="Graham S.W."/>
            <person name="Gunter L.E."/>
            <person name="McDaniel S.F."/>
            <person name="Hoernstein S.N.W."/>
            <person name="Larsson A."/>
            <person name="Li F.W."/>
            <person name="Perroud P.F."/>
            <person name="Phillips J."/>
            <person name="Ranjan P."/>
            <person name="Rokshar D.S."/>
            <person name="Rothfels C.J."/>
            <person name="Schneider L."/>
            <person name="Shu S."/>
            <person name="Stevenson D.W."/>
            <person name="Thummler F."/>
            <person name="Tillich M."/>
            <person name="Villarreal Aguilar J.C."/>
            <person name="Widiez T."/>
            <person name="Wong G.K."/>
            <person name="Wymore A."/>
            <person name="Zhang Y."/>
            <person name="Zimmer A.D."/>
            <person name="Quatrano R.S."/>
            <person name="Mayer K.F.X."/>
            <person name="Goodstein D."/>
            <person name="Casacuberta J.M."/>
            <person name="Vandepoele K."/>
            <person name="Reski R."/>
            <person name="Cuming A.C."/>
            <person name="Tuskan G.A."/>
            <person name="Maumus F."/>
            <person name="Salse J."/>
            <person name="Schmutz J."/>
            <person name="Rensing S.A."/>
        </authorList>
    </citation>
    <scope>NUCLEOTIDE SEQUENCE [LARGE SCALE GENOMIC DNA]</scope>
    <source>
        <strain evidence="3 4">cv. Gransden 2004</strain>
    </source>
</reference>
<dbReference type="Gene3D" id="1.25.40.10">
    <property type="entry name" value="Tetratricopeptide repeat domain"/>
    <property type="match status" value="1"/>
</dbReference>
<dbReference type="Gramene" id="Pp3c23_19160V3.1">
    <property type="protein sequence ID" value="PAC:32948608.CDS.1"/>
    <property type="gene ID" value="Pp3c23_19160"/>
</dbReference>
<organism evidence="2">
    <name type="scientific">Physcomitrium patens</name>
    <name type="common">Spreading-leaved earth moss</name>
    <name type="synonym">Physcomitrella patens</name>
    <dbReference type="NCBI Taxonomy" id="3218"/>
    <lineage>
        <taxon>Eukaryota</taxon>
        <taxon>Viridiplantae</taxon>
        <taxon>Streptophyta</taxon>
        <taxon>Embryophyta</taxon>
        <taxon>Bryophyta</taxon>
        <taxon>Bryophytina</taxon>
        <taxon>Bryopsida</taxon>
        <taxon>Funariidae</taxon>
        <taxon>Funariales</taxon>
        <taxon>Funariaceae</taxon>
        <taxon>Physcomitrium</taxon>
    </lineage>
</organism>
<dbReference type="EMBL" id="ABEU02000023">
    <property type="protein sequence ID" value="PNR29604.1"/>
    <property type="molecule type" value="Genomic_DNA"/>
</dbReference>
<dbReference type="Proteomes" id="UP000006727">
    <property type="component" value="Chromosome 23"/>
</dbReference>
<evidence type="ECO:0000313" key="2">
    <source>
        <dbReference type="EMBL" id="PNR29604.1"/>
    </source>
</evidence>
<reference evidence="3" key="3">
    <citation type="submission" date="2020-12" db="UniProtKB">
        <authorList>
            <consortium name="EnsemblPlants"/>
        </authorList>
    </citation>
    <scope>IDENTIFICATION</scope>
</reference>
<proteinExistence type="predicted"/>
<evidence type="ECO:0000313" key="4">
    <source>
        <dbReference type="Proteomes" id="UP000006727"/>
    </source>
</evidence>
<name>A0A2K1IK00_PHYPA</name>
<sequence length="88" mass="10301">MMRGSEALHCHLQHSHLWIQKGRLIPVDAFQRAQNFEDMEELFEELKLKGHAPDNVTNRILLGAYERMRRLDKAREFAGGVECIIERV</sequence>
<dbReference type="PaxDb" id="3218-PP1S49_178V6.1"/>
<dbReference type="InterPro" id="IPR011990">
    <property type="entry name" value="TPR-like_helical_dom_sf"/>
</dbReference>
<keyword evidence="1" id="KW-0677">Repeat</keyword>